<proteinExistence type="predicted"/>
<evidence type="ECO:0000313" key="2">
    <source>
        <dbReference type="EMBL" id="CAG5123954.1"/>
    </source>
</evidence>
<evidence type="ECO:0000313" key="3">
    <source>
        <dbReference type="Proteomes" id="UP000678393"/>
    </source>
</evidence>
<keyword evidence="3" id="KW-1185">Reference proteome</keyword>
<evidence type="ECO:0000256" key="1">
    <source>
        <dbReference type="SAM" id="Coils"/>
    </source>
</evidence>
<reference evidence="2" key="1">
    <citation type="submission" date="2021-04" db="EMBL/GenBank/DDBJ databases">
        <authorList>
            <consortium name="Molecular Ecology Group"/>
        </authorList>
    </citation>
    <scope>NUCLEOTIDE SEQUENCE</scope>
</reference>
<accession>A0A8S3Z3C8</accession>
<name>A0A8S3Z3C8_9EUPU</name>
<dbReference type="AlphaFoldDB" id="A0A8S3Z3C8"/>
<sequence length="485" mass="53330">MTQVVTVPHPGHRVAPKGQETRLKGHWLQDDNTDSLELDKLLAELQSFPDEQNAKGLYQNGLSDDAGVKGYEDGTETRVHCPAHSELSLRLQQLNDSSKKRKQLESNVKNMPVLDNVGTHKNIEHSRSFNHDSQRLKQNVPSADEIVERKSSQCDSGQKNKLQADIINTIQSKSQTLGVSSILVNDAHISKPAVVFANTAPAATLSLAELARQHKSQRARVASLESDNEKLNKQSAVSTPLVLGCRTSTGSLTDLPASYPETAATSSGVSLSQLALQHRNSKPPLSTVSPGNGYVNGYVNGYKPSLLQLMKNVAIDDTRTSSAAEAPYAQVPQKPSSSLSLTLCLKVNKPSDTSTKLPYGQQKQDTEDLAVGNTFIMMDSESVESNAGSQEQSIPTDLIPRVSSVGFVLCCLKRKRKLEDSSANIRTTFKYPKFKCVSQVGQRILYPEIVYRKIEPFDFSTLSPDDLVKHKQKQAFTRPQKEFEF</sequence>
<keyword evidence="1" id="KW-0175">Coiled coil</keyword>
<gene>
    <name evidence="2" type="ORF">CUNI_LOCUS9512</name>
</gene>
<dbReference type="Proteomes" id="UP000678393">
    <property type="component" value="Unassembled WGS sequence"/>
</dbReference>
<organism evidence="2 3">
    <name type="scientific">Candidula unifasciata</name>
    <dbReference type="NCBI Taxonomy" id="100452"/>
    <lineage>
        <taxon>Eukaryota</taxon>
        <taxon>Metazoa</taxon>
        <taxon>Spiralia</taxon>
        <taxon>Lophotrochozoa</taxon>
        <taxon>Mollusca</taxon>
        <taxon>Gastropoda</taxon>
        <taxon>Heterobranchia</taxon>
        <taxon>Euthyneura</taxon>
        <taxon>Panpulmonata</taxon>
        <taxon>Eupulmonata</taxon>
        <taxon>Stylommatophora</taxon>
        <taxon>Helicina</taxon>
        <taxon>Helicoidea</taxon>
        <taxon>Geomitridae</taxon>
        <taxon>Candidula</taxon>
    </lineage>
</organism>
<protein>
    <submittedName>
        <fullName evidence="2">Uncharacterized protein</fullName>
    </submittedName>
</protein>
<dbReference type="EMBL" id="CAJHNH020001661">
    <property type="protein sequence ID" value="CAG5123954.1"/>
    <property type="molecule type" value="Genomic_DNA"/>
</dbReference>
<dbReference type="OrthoDB" id="342024at2759"/>
<feature type="coiled-coil region" evidence="1">
    <location>
        <begin position="207"/>
        <end position="234"/>
    </location>
</feature>
<comment type="caution">
    <text evidence="2">The sequence shown here is derived from an EMBL/GenBank/DDBJ whole genome shotgun (WGS) entry which is preliminary data.</text>
</comment>